<dbReference type="Proteomes" id="UP000075515">
    <property type="component" value="Unassembled WGS sequence"/>
</dbReference>
<evidence type="ECO:0000313" key="1">
    <source>
        <dbReference type="EMBL" id="KYF77907.1"/>
    </source>
</evidence>
<accession>A0A150RCC2</accession>
<sequence length="292" mass="30956">MTVRCAERFAIRGRQGRALFPPGAWVFPADLEVVEELHAALQATFRERHAVTPAELEGQVLRAFAFDDLLGFLARRRPAFDRALVGMRSPIEASRIATLAAVLELSRDQVTAALRARATGADLVEGSTVVDNSLSLAAQRVEVLRELGAADAVIDLELELARLVAQPSWTPQVDWSELVPDAVEVASYVDPASGAAEVDVDIAPLVLLAAQCCVDPTAHAVSGDHDGLVWMSLAELDGDAPAPERAPGSILVRPSVVGEEVERLEFAAVPAALRAIAPAGALLAVTLVEDEA</sequence>
<proteinExistence type="predicted"/>
<name>A0A150RCC2_SORCE</name>
<reference evidence="1 2" key="1">
    <citation type="submission" date="2014-02" db="EMBL/GenBank/DDBJ databases">
        <title>The small core and large imbalanced accessory genome model reveals a collaborative survival strategy of Sorangium cellulosum strains in nature.</title>
        <authorList>
            <person name="Han K."/>
            <person name="Peng R."/>
            <person name="Blom J."/>
            <person name="Li Y.-Z."/>
        </authorList>
    </citation>
    <scope>NUCLEOTIDE SEQUENCE [LARGE SCALE GENOMIC DNA]</scope>
    <source>
        <strain evidence="1 2">So0149</strain>
    </source>
</reference>
<dbReference type="AlphaFoldDB" id="A0A150RCC2"/>
<dbReference type="EMBL" id="JEMC01003862">
    <property type="protein sequence ID" value="KYF77907.1"/>
    <property type="molecule type" value="Genomic_DNA"/>
</dbReference>
<evidence type="ECO:0000313" key="2">
    <source>
        <dbReference type="Proteomes" id="UP000075515"/>
    </source>
</evidence>
<comment type="caution">
    <text evidence="1">The sequence shown here is derived from an EMBL/GenBank/DDBJ whole genome shotgun (WGS) entry which is preliminary data.</text>
</comment>
<protein>
    <submittedName>
        <fullName evidence="1">Uncharacterized protein</fullName>
    </submittedName>
</protein>
<organism evidence="1 2">
    <name type="scientific">Sorangium cellulosum</name>
    <name type="common">Polyangium cellulosum</name>
    <dbReference type="NCBI Taxonomy" id="56"/>
    <lineage>
        <taxon>Bacteria</taxon>
        <taxon>Pseudomonadati</taxon>
        <taxon>Myxococcota</taxon>
        <taxon>Polyangia</taxon>
        <taxon>Polyangiales</taxon>
        <taxon>Polyangiaceae</taxon>
        <taxon>Sorangium</taxon>
    </lineage>
</organism>
<gene>
    <name evidence="1" type="ORF">BE18_21755</name>
</gene>